<keyword evidence="1" id="KW-0812">Transmembrane</keyword>
<keyword evidence="1" id="KW-0472">Membrane</keyword>
<sequence length="117" mass="13967">MRKEILISSCRVSYFLLIGCNPWVVLGLIFIFKMWVQVVHKGLFRGHEEREIIPFCEQKNNHDYLVLYALVFKLPFKSNRERKKKVKLMGKSTLHYLMTNLVNDSLFFSFSFHSTYL</sequence>
<dbReference type="AlphaFoldDB" id="A0A0S3RET2"/>
<reference evidence="2 3" key="1">
    <citation type="journal article" date="2015" name="Sci. Rep.">
        <title>The power of single molecule real-time sequencing technology in the de novo assembly of a eukaryotic genome.</title>
        <authorList>
            <person name="Sakai H."/>
            <person name="Naito K."/>
            <person name="Ogiso-Tanaka E."/>
            <person name="Takahashi Y."/>
            <person name="Iseki K."/>
            <person name="Muto C."/>
            <person name="Satou K."/>
            <person name="Teruya K."/>
            <person name="Shiroma A."/>
            <person name="Shimoji M."/>
            <person name="Hirano T."/>
            <person name="Itoh T."/>
            <person name="Kaga A."/>
            <person name="Tomooka N."/>
        </authorList>
    </citation>
    <scope>NUCLEOTIDE SEQUENCE [LARGE SCALE GENOMIC DNA]</scope>
    <source>
        <strain evidence="3">cv. Shumari</strain>
    </source>
</reference>
<evidence type="ECO:0000313" key="3">
    <source>
        <dbReference type="Proteomes" id="UP000291084"/>
    </source>
</evidence>
<keyword evidence="1" id="KW-1133">Transmembrane helix</keyword>
<accession>A0A0S3RET2</accession>
<keyword evidence="3" id="KW-1185">Reference proteome</keyword>
<organism evidence="2 3">
    <name type="scientific">Vigna angularis var. angularis</name>
    <dbReference type="NCBI Taxonomy" id="157739"/>
    <lineage>
        <taxon>Eukaryota</taxon>
        <taxon>Viridiplantae</taxon>
        <taxon>Streptophyta</taxon>
        <taxon>Embryophyta</taxon>
        <taxon>Tracheophyta</taxon>
        <taxon>Spermatophyta</taxon>
        <taxon>Magnoliopsida</taxon>
        <taxon>eudicotyledons</taxon>
        <taxon>Gunneridae</taxon>
        <taxon>Pentapetalae</taxon>
        <taxon>rosids</taxon>
        <taxon>fabids</taxon>
        <taxon>Fabales</taxon>
        <taxon>Fabaceae</taxon>
        <taxon>Papilionoideae</taxon>
        <taxon>50 kb inversion clade</taxon>
        <taxon>NPAAA clade</taxon>
        <taxon>indigoferoid/millettioid clade</taxon>
        <taxon>Phaseoleae</taxon>
        <taxon>Vigna</taxon>
    </lineage>
</organism>
<proteinExistence type="predicted"/>
<protein>
    <submittedName>
        <fullName evidence="2">Uncharacterized protein</fullName>
    </submittedName>
</protein>
<dbReference type="EMBL" id="AP015035">
    <property type="protein sequence ID" value="BAT79006.1"/>
    <property type="molecule type" value="Genomic_DNA"/>
</dbReference>
<evidence type="ECO:0000256" key="1">
    <source>
        <dbReference type="SAM" id="Phobius"/>
    </source>
</evidence>
<dbReference type="Proteomes" id="UP000291084">
    <property type="component" value="Chromosome 2"/>
</dbReference>
<gene>
    <name evidence="2" type="primary">Vigan.02G179000</name>
    <name evidence="2" type="ORF">VIGAN_02179000</name>
</gene>
<evidence type="ECO:0000313" key="2">
    <source>
        <dbReference type="EMBL" id="BAT79006.1"/>
    </source>
</evidence>
<feature type="transmembrane region" description="Helical" evidence="1">
    <location>
        <begin position="12"/>
        <end position="36"/>
    </location>
</feature>
<feature type="non-terminal residue" evidence="2">
    <location>
        <position position="117"/>
    </location>
</feature>
<name>A0A0S3RET2_PHAAN</name>